<dbReference type="Pfam" id="PF01425">
    <property type="entry name" value="Amidase"/>
    <property type="match status" value="1"/>
</dbReference>
<evidence type="ECO:0000256" key="1">
    <source>
        <dbReference type="ARBA" id="ARBA00009199"/>
    </source>
</evidence>
<keyword evidence="2" id="KW-0378">Hydrolase</keyword>
<comment type="caution">
    <text evidence="4">The sequence shown here is derived from an EMBL/GenBank/DDBJ whole genome shotgun (WGS) entry which is preliminary data.</text>
</comment>
<evidence type="ECO:0000313" key="4">
    <source>
        <dbReference type="EMBL" id="GAV54276.1"/>
    </source>
</evidence>
<dbReference type="AlphaFoldDB" id="A0A1Q3AET4"/>
<dbReference type="SUPFAM" id="SSF75304">
    <property type="entry name" value="Amidase signature (AS) enzymes"/>
    <property type="match status" value="1"/>
</dbReference>
<accession>A0A1Q3AET4</accession>
<dbReference type="Gene3D" id="3.90.1300.10">
    <property type="entry name" value="Amidase signature (AS) domain"/>
    <property type="match status" value="1"/>
</dbReference>
<gene>
    <name evidence="4" type="ORF">ZYGR_0AK07790</name>
</gene>
<evidence type="ECO:0000259" key="3">
    <source>
        <dbReference type="Pfam" id="PF01425"/>
    </source>
</evidence>
<evidence type="ECO:0000256" key="2">
    <source>
        <dbReference type="ARBA" id="ARBA00022801"/>
    </source>
</evidence>
<protein>
    <recommendedName>
        <fullName evidence="3">Amidase domain-containing protein</fullName>
    </recommendedName>
</protein>
<dbReference type="PANTHER" id="PTHR46072">
    <property type="entry name" value="AMIDASE-RELATED-RELATED"/>
    <property type="match status" value="1"/>
</dbReference>
<dbReference type="GO" id="GO:0016787">
    <property type="term" value="F:hydrolase activity"/>
    <property type="evidence" value="ECO:0007669"/>
    <property type="project" value="UniProtKB-KW"/>
</dbReference>
<sequence>MTVKSYTEIAEKKKATRDEKFIKDWLIPHEKLPKADVKDVLNWPVESGFLSPHETNITECDLPTISKRIKSKDWTAFEVTSAYCHRASIAHQLVNCLSEVFFEEGLARARELDEIYQETGELVGPFHG</sequence>
<proteinExistence type="inferred from homology"/>
<dbReference type="OrthoDB" id="6428749at2759"/>
<dbReference type="InterPro" id="IPR023631">
    <property type="entry name" value="Amidase_dom"/>
</dbReference>
<name>A0A1Q3AET4_ZYGRO</name>
<dbReference type="InterPro" id="IPR036928">
    <property type="entry name" value="AS_sf"/>
</dbReference>
<feature type="domain" description="Amidase" evidence="3">
    <location>
        <begin position="78"/>
        <end position="128"/>
    </location>
</feature>
<comment type="similarity">
    <text evidence="1">Belongs to the amidase family.</text>
</comment>
<dbReference type="PANTHER" id="PTHR46072:SF11">
    <property type="entry name" value="AMIDASE-RELATED"/>
    <property type="match status" value="1"/>
</dbReference>
<dbReference type="EMBL" id="BDGX01000037">
    <property type="protein sequence ID" value="GAV54276.1"/>
    <property type="molecule type" value="Genomic_DNA"/>
</dbReference>
<dbReference type="Proteomes" id="UP000187013">
    <property type="component" value="Unassembled WGS sequence"/>
</dbReference>
<evidence type="ECO:0000313" key="5">
    <source>
        <dbReference type="Proteomes" id="UP000187013"/>
    </source>
</evidence>
<organism evidence="4 5">
    <name type="scientific">Zygosaccharomyces rouxii</name>
    <dbReference type="NCBI Taxonomy" id="4956"/>
    <lineage>
        <taxon>Eukaryota</taxon>
        <taxon>Fungi</taxon>
        <taxon>Dikarya</taxon>
        <taxon>Ascomycota</taxon>
        <taxon>Saccharomycotina</taxon>
        <taxon>Saccharomycetes</taxon>
        <taxon>Saccharomycetales</taxon>
        <taxon>Saccharomycetaceae</taxon>
        <taxon>Zygosaccharomyces</taxon>
    </lineage>
</organism>
<reference evidence="4 5" key="1">
    <citation type="submission" date="2016-08" db="EMBL/GenBank/DDBJ databases">
        <title>Draft genome sequence of allopolyploid Zygosaccharomyces rouxii.</title>
        <authorList>
            <person name="Watanabe J."/>
            <person name="Uehara K."/>
            <person name="Mogi Y."/>
            <person name="Tsukioka Y."/>
        </authorList>
    </citation>
    <scope>NUCLEOTIDE SEQUENCE [LARGE SCALE GENOMIC DNA]</scope>
    <source>
        <strain evidence="4 5">NBRC 110957</strain>
    </source>
</reference>